<dbReference type="Proteomes" id="UP000689967">
    <property type="component" value="Unassembled WGS sequence"/>
</dbReference>
<keyword evidence="2" id="KW-1185">Reference proteome</keyword>
<evidence type="ECO:0000313" key="1">
    <source>
        <dbReference type="EMBL" id="MBU8547239.1"/>
    </source>
</evidence>
<accession>A0ABS6HEW8</accession>
<dbReference type="Pfam" id="PF10948">
    <property type="entry name" value="DUF2635"/>
    <property type="match status" value="1"/>
</dbReference>
<sequence length="60" mass="6490">MYVIPAEGLSVPDPILRDHLPAEGREVPRDAYWMRRLRDGDVIETTVPATGVSVGEASGA</sequence>
<proteinExistence type="predicted"/>
<comment type="caution">
    <text evidence="1">The sequence shown here is derived from an EMBL/GenBank/DDBJ whole genome shotgun (WGS) entry which is preliminary data.</text>
</comment>
<evidence type="ECO:0000313" key="2">
    <source>
        <dbReference type="Proteomes" id="UP000689967"/>
    </source>
</evidence>
<gene>
    <name evidence="1" type="ORF">JJQ90_26215</name>
</gene>
<organism evidence="1 2">
    <name type="scientific">Falsiroseomonas oleicola</name>
    <dbReference type="NCBI Taxonomy" id="2801474"/>
    <lineage>
        <taxon>Bacteria</taxon>
        <taxon>Pseudomonadati</taxon>
        <taxon>Pseudomonadota</taxon>
        <taxon>Alphaproteobacteria</taxon>
        <taxon>Acetobacterales</taxon>
        <taxon>Roseomonadaceae</taxon>
        <taxon>Falsiroseomonas</taxon>
    </lineage>
</organism>
<dbReference type="EMBL" id="JAERQM010000014">
    <property type="protein sequence ID" value="MBU8547239.1"/>
    <property type="molecule type" value="Genomic_DNA"/>
</dbReference>
<reference evidence="1 2" key="1">
    <citation type="submission" date="2021-01" db="EMBL/GenBank/DDBJ databases">
        <title>Roseomonas sp. nov, a bacterium isolated from an oil production mixture in Yumen Oilfield.</title>
        <authorList>
            <person name="Wu D."/>
        </authorList>
    </citation>
    <scope>NUCLEOTIDE SEQUENCE [LARGE SCALE GENOMIC DNA]</scope>
    <source>
        <strain evidence="1 2">ROY-5-3</strain>
    </source>
</reference>
<protein>
    <submittedName>
        <fullName evidence="1">DUF2635 domain-containing protein</fullName>
    </submittedName>
</protein>
<dbReference type="InterPro" id="IPR024400">
    <property type="entry name" value="DUF2635"/>
</dbReference>
<name>A0ABS6HEW8_9PROT</name>
<dbReference type="RefSeq" id="WP_216879224.1">
    <property type="nucleotide sequence ID" value="NZ_JAERQM010000014.1"/>
</dbReference>